<accession>A0ABT0Q6W2</accession>
<keyword evidence="2" id="KW-1185">Reference proteome</keyword>
<evidence type="ECO:0000313" key="1">
    <source>
        <dbReference type="EMBL" id="MCL6285575.1"/>
    </source>
</evidence>
<proteinExistence type="predicted"/>
<protein>
    <submittedName>
        <fullName evidence="1">Uncharacterized protein</fullName>
    </submittedName>
</protein>
<gene>
    <name evidence="1" type="ORF">M3P21_18760</name>
</gene>
<comment type="caution">
    <text evidence="1">The sequence shown here is derived from an EMBL/GenBank/DDBJ whole genome shotgun (WGS) entry which is preliminary data.</text>
</comment>
<dbReference type="Proteomes" id="UP001203880">
    <property type="component" value="Unassembled WGS sequence"/>
</dbReference>
<name>A0ABT0Q6W2_9RHOB</name>
<evidence type="ECO:0000313" key="2">
    <source>
        <dbReference type="Proteomes" id="UP001203880"/>
    </source>
</evidence>
<dbReference type="RefSeq" id="WP_249712484.1">
    <property type="nucleotide sequence ID" value="NZ_JAMFMB010000031.1"/>
</dbReference>
<organism evidence="1 2">
    <name type="scientific">Ruegeria spongiae</name>
    <dbReference type="NCBI Taxonomy" id="2942209"/>
    <lineage>
        <taxon>Bacteria</taxon>
        <taxon>Pseudomonadati</taxon>
        <taxon>Pseudomonadota</taxon>
        <taxon>Alphaproteobacteria</taxon>
        <taxon>Rhodobacterales</taxon>
        <taxon>Roseobacteraceae</taxon>
        <taxon>Ruegeria</taxon>
    </lineage>
</organism>
<dbReference type="EMBL" id="JAMFMB010000031">
    <property type="protein sequence ID" value="MCL6285575.1"/>
    <property type="molecule type" value="Genomic_DNA"/>
</dbReference>
<sequence length="66" mass="7307">MRAILLTFLILVAYPFVKSDKADPHRYVVDPPERIEVNDLNPSLGPVRFGLPSSDCTAQYGDCSPT</sequence>
<reference evidence="1" key="1">
    <citation type="submission" date="2022-05" db="EMBL/GenBank/DDBJ databases">
        <authorList>
            <person name="Park J.-S."/>
        </authorList>
    </citation>
    <scope>NUCLEOTIDE SEQUENCE</scope>
    <source>
        <strain evidence="1">2012CJ41-6</strain>
    </source>
</reference>